<dbReference type="GeneID" id="9058909"/>
<dbReference type="InParanoid" id="C5LPN0"/>
<dbReference type="Proteomes" id="UP000007800">
    <property type="component" value="Unassembled WGS sequence"/>
</dbReference>
<sequence>MVADDLNEGCNIDDFQDLDNMNDISVAGLLDAYSLADHYNPLELSQTSGILRQFLVPEDSLLGCSASQSATRCGPHPLQRASRRTAIQPFMREDASAMERRFRLHRRPPLVIRAADGSQSFGILIADGLDLLMIRGYLRIALCQNGCSNYHRTRSYILTSYKNNHKPPLNQVQSQYRDCLCAARVIIEQAFGWLKMRAHYRETCGEARAQGLWWCRISSAHLRIYRSLTKKYVSIPTCYVDDVCLLVPATLAPFLTAVYALIIKSLGFEVAWHKLTMASSDPTVLGFTFHVDKSPTTQAPAGCAANTS</sequence>
<dbReference type="AlphaFoldDB" id="C5LPN0"/>
<proteinExistence type="predicted"/>
<evidence type="ECO:0000313" key="2">
    <source>
        <dbReference type="Proteomes" id="UP000007800"/>
    </source>
</evidence>
<name>C5LPN0_PERM5</name>
<accession>C5LPN0</accession>
<protein>
    <submittedName>
        <fullName evidence="1">Uncharacterized protein</fullName>
    </submittedName>
</protein>
<keyword evidence="2" id="KW-1185">Reference proteome</keyword>
<gene>
    <name evidence="1" type="ORF">Pmar_PMAR004223</name>
</gene>
<reference evidence="1 2" key="1">
    <citation type="submission" date="2008-07" db="EMBL/GenBank/DDBJ databases">
        <authorList>
            <person name="El-Sayed N."/>
            <person name="Caler E."/>
            <person name="Inman J."/>
            <person name="Amedeo P."/>
            <person name="Hass B."/>
            <person name="Wortman J."/>
        </authorList>
    </citation>
    <scope>NUCLEOTIDE SEQUENCE [LARGE SCALE GENOMIC DNA]</scope>
    <source>
        <strain evidence="2">ATCC 50983 / TXsc</strain>
    </source>
</reference>
<organism evidence="2">
    <name type="scientific">Perkinsus marinus (strain ATCC 50983 / TXsc)</name>
    <dbReference type="NCBI Taxonomy" id="423536"/>
    <lineage>
        <taxon>Eukaryota</taxon>
        <taxon>Sar</taxon>
        <taxon>Alveolata</taxon>
        <taxon>Perkinsozoa</taxon>
        <taxon>Perkinsea</taxon>
        <taxon>Perkinsida</taxon>
        <taxon>Perkinsidae</taxon>
        <taxon>Perkinsus</taxon>
    </lineage>
</organism>
<dbReference type="RefSeq" id="XP_002768632.1">
    <property type="nucleotide sequence ID" value="XM_002768586.1"/>
</dbReference>
<dbReference type="EMBL" id="GG684180">
    <property type="protein sequence ID" value="EER01350.1"/>
    <property type="molecule type" value="Genomic_DNA"/>
</dbReference>
<evidence type="ECO:0000313" key="1">
    <source>
        <dbReference type="EMBL" id="EER01350.1"/>
    </source>
</evidence>